<keyword evidence="3" id="KW-1185">Reference proteome</keyword>
<sequence length="67" mass="7888">MPSSVIKYFSYDKTTSTLKIIFITGMVYLYKKVPEKVYKLLKASGSKGRYFNAYIRDKFKFQKLGEE</sequence>
<dbReference type="Pfam" id="PF13619">
    <property type="entry name" value="KTSC"/>
    <property type="match status" value="1"/>
</dbReference>
<accession>A0ABW5MR90</accession>
<feature type="domain" description="KTSC" evidence="1">
    <location>
        <begin position="3"/>
        <end position="59"/>
    </location>
</feature>
<organism evidence="2 3">
    <name type="scientific">Pedobacter vanadiisoli</name>
    <dbReference type="NCBI Taxonomy" id="1761975"/>
    <lineage>
        <taxon>Bacteria</taxon>
        <taxon>Pseudomonadati</taxon>
        <taxon>Bacteroidota</taxon>
        <taxon>Sphingobacteriia</taxon>
        <taxon>Sphingobacteriales</taxon>
        <taxon>Sphingobacteriaceae</taxon>
        <taxon>Pedobacter</taxon>
    </lineage>
</organism>
<dbReference type="RefSeq" id="WP_379083083.1">
    <property type="nucleotide sequence ID" value="NZ_JBHULL010000044.1"/>
</dbReference>
<name>A0ABW5MR90_9SPHI</name>
<evidence type="ECO:0000313" key="3">
    <source>
        <dbReference type="Proteomes" id="UP001597461"/>
    </source>
</evidence>
<proteinExistence type="predicted"/>
<protein>
    <submittedName>
        <fullName evidence="2">KTSC domain-containing protein</fullName>
    </submittedName>
</protein>
<comment type="caution">
    <text evidence="2">The sequence shown here is derived from an EMBL/GenBank/DDBJ whole genome shotgun (WGS) entry which is preliminary data.</text>
</comment>
<dbReference type="EMBL" id="JBHULL010000044">
    <property type="protein sequence ID" value="MFD2585208.1"/>
    <property type="molecule type" value="Genomic_DNA"/>
</dbReference>
<reference evidence="3" key="1">
    <citation type="journal article" date="2019" name="Int. J. Syst. Evol. Microbiol.">
        <title>The Global Catalogue of Microorganisms (GCM) 10K type strain sequencing project: providing services to taxonomists for standard genome sequencing and annotation.</title>
        <authorList>
            <consortium name="The Broad Institute Genomics Platform"/>
            <consortium name="The Broad Institute Genome Sequencing Center for Infectious Disease"/>
            <person name="Wu L."/>
            <person name="Ma J."/>
        </authorList>
    </citation>
    <scope>NUCLEOTIDE SEQUENCE [LARGE SCALE GENOMIC DNA]</scope>
    <source>
        <strain evidence="3">KCTC 42866</strain>
    </source>
</reference>
<evidence type="ECO:0000259" key="1">
    <source>
        <dbReference type="Pfam" id="PF13619"/>
    </source>
</evidence>
<evidence type="ECO:0000313" key="2">
    <source>
        <dbReference type="EMBL" id="MFD2585208.1"/>
    </source>
</evidence>
<gene>
    <name evidence="2" type="ORF">ACFSR6_22110</name>
</gene>
<dbReference type="Proteomes" id="UP001597461">
    <property type="component" value="Unassembled WGS sequence"/>
</dbReference>
<dbReference type="InterPro" id="IPR025309">
    <property type="entry name" value="KTSC_dom"/>
</dbReference>